<evidence type="ECO:0000256" key="1">
    <source>
        <dbReference type="ARBA" id="ARBA00001936"/>
    </source>
</evidence>
<keyword evidence="8" id="KW-0464">Manganese</keyword>
<comment type="cofactor">
    <cofactor evidence="1">
        <name>Mn(2+)</name>
        <dbReference type="ChEBI" id="CHEBI:29035"/>
    </cofactor>
</comment>
<organism evidence="11 12">
    <name type="scientific">Rozella allomycis (strain CSF55)</name>
    <dbReference type="NCBI Taxonomy" id="988480"/>
    <lineage>
        <taxon>Eukaryota</taxon>
        <taxon>Fungi</taxon>
        <taxon>Fungi incertae sedis</taxon>
        <taxon>Cryptomycota</taxon>
        <taxon>Cryptomycota incertae sedis</taxon>
        <taxon>Rozella</taxon>
    </lineage>
</organism>
<dbReference type="PANTHER" id="PTHR11822">
    <property type="entry name" value="NADP-SPECIFIC ISOCITRATE DEHYDROGENASE"/>
    <property type="match status" value="1"/>
</dbReference>
<dbReference type="Proteomes" id="UP000281549">
    <property type="component" value="Unassembled WGS sequence"/>
</dbReference>
<comment type="similarity">
    <text evidence="3">Belongs to the isocitrate and isopropylmalate dehydrogenases family.</text>
</comment>
<dbReference type="PANTHER" id="PTHR11822:SF21">
    <property type="entry name" value="ISOCITRATE DEHYDROGENASE [NADP], MITOCHONDRIAL"/>
    <property type="match status" value="1"/>
</dbReference>
<dbReference type="GO" id="GO:0006102">
    <property type="term" value="P:isocitrate metabolic process"/>
    <property type="evidence" value="ECO:0007669"/>
    <property type="project" value="InterPro"/>
</dbReference>
<dbReference type="GO" id="GO:0046872">
    <property type="term" value="F:metal ion binding"/>
    <property type="evidence" value="ECO:0007669"/>
    <property type="project" value="UniProtKB-KW"/>
</dbReference>
<dbReference type="AlphaFoldDB" id="A0A4P9YJA1"/>
<dbReference type="SUPFAM" id="SSF53659">
    <property type="entry name" value="Isocitrate/Isopropylmalate dehydrogenase-like"/>
    <property type="match status" value="1"/>
</dbReference>
<evidence type="ECO:0000256" key="5">
    <source>
        <dbReference type="ARBA" id="ARBA00022723"/>
    </source>
</evidence>
<comment type="catalytic activity">
    <reaction evidence="9">
        <text>D-threo-isocitrate + NADP(+) = 2-oxoglutarate + CO2 + NADPH</text>
        <dbReference type="Rhea" id="RHEA:19629"/>
        <dbReference type="ChEBI" id="CHEBI:15562"/>
        <dbReference type="ChEBI" id="CHEBI:16526"/>
        <dbReference type="ChEBI" id="CHEBI:16810"/>
        <dbReference type="ChEBI" id="CHEBI:57783"/>
        <dbReference type="ChEBI" id="CHEBI:58349"/>
        <dbReference type="EC" id="1.1.1.42"/>
    </reaction>
</comment>
<evidence type="ECO:0000256" key="9">
    <source>
        <dbReference type="ARBA" id="ARBA00023554"/>
    </source>
</evidence>
<dbReference type="GO" id="GO:0005739">
    <property type="term" value="C:mitochondrion"/>
    <property type="evidence" value="ECO:0007669"/>
    <property type="project" value="TreeGrafter"/>
</dbReference>
<dbReference type="EMBL" id="ML005280">
    <property type="protein sequence ID" value="RKP19162.1"/>
    <property type="molecule type" value="Genomic_DNA"/>
</dbReference>
<protein>
    <submittedName>
        <fullName evidence="11">Isocitrate/Isopropylmalate dehydrogenase-like protein</fullName>
    </submittedName>
</protein>
<dbReference type="InterPro" id="IPR004790">
    <property type="entry name" value="Isocitrate_DH_NADP"/>
</dbReference>
<gene>
    <name evidence="11" type="ORF">ROZALSC1DRAFT_29210</name>
</gene>
<dbReference type="InterPro" id="IPR024084">
    <property type="entry name" value="IsoPropMal-DH-like_dom"/>
</dbReference>
<evidence type="ECO:0000256" key="7">
    <source>
        <dbReference type="ARBA" id="ARBA00023002"/>
    </source>
</evidence>
<keyword evidence="4" id="KW-0816">Tricarboxylic acid cycle</keyword>
<dbReference type="Pfam" id="PF00180">
    <property type="entry name" value="Iso_dh"/>
    <property type="match status" value="1"/>
</dbReference>
<evidence type="ECO:0000256" key="8">
    <source>
        <dbReference type="ARBA" id="ARBA00023211"/>
    </source>
</evidence>
<evidence type="ECO:0000313" key="11">
    <source>
        <dbReference type="EMBL" id="RKP19162.1"/>
    </source>
</evidence>
<evidence type="ECO:0000256" key="3">
    <source>
        <dbReference type="ARBA" id="ARBA00007769"/>
    </source>
</evidence>
<accession>A0A4P9YJA1</accession>
<evidence type="ECO:0000259" key="10">
    <source>
        <dbReference type="Pfam" id="PF00180"/>
    </source>
</evidence>
<evidence type="ECO:0000256" key="4">
    <source>
        <dbReference type="ARBA" id="ARBA00022532"/>
    </source>
</evidence>
<feature type="domain" description="Isopropylmalate dehydrogenase-like" evidence="10">
    <location>
        <begin position="3"/>
        <end position="77"/>
    </location>
</feature>
<comment type="cofactor">
    <cofactor evidence="2">
        <name>Mg(2+)</name>
        <dbReference type="ChEBI" id="CHEBI:18420"/>
    </cofactor>
</comment>
<dbReference type="GO" id="GO:0004450">
    <property type="term" value="F:isocitrate dehydrogenase (NADP+) activity"/>
    <property type="evidence" value="ECO:0007669"/>
    <property type="project" value="UniProtKB-EC"/>
</dbReference>
<feature type="non-terminal residue" evidence="11">
    <location>
        <position position="1"/>
    </location>
</feature>
<name>A0A4P9YJA1_ROZAC</name>
<evidence type="ECO:0000256" key="6">
    <source>
        <dbReference type="ARBA" id="ARBA00022842"/>
    </source>
</evidence>
<keyword evidence="5" id="KW-0479">Metal-binding</keyword>
<dbReference type="GO" id="GO:0006739">
    <property type="term" value="P:NADP+ metabolic process"/>
    <property type="evidence" value="ECO:0007669"/>
    <property type="project" value="TreeGrafter"/>
</dbReference>
<proteinExistence type="inferred from homology"/>
<sequence>TSTNPIASIFAWTRGLSHRAKLDQNHELDHFCKTLDQACIDLVEKDRKMTKDLALAFHGYRMKKEHYLNTEDFINAIQQKLNVLLSNKT</sequence>
<dbReference type="GO" id="GO:0006099">
    <property type="term" value="P:tricarboxylic acid cycle"/>
    <property type="evidence" value="ECO:0007669"/>
    <property type="project" value="UniProtKB-KW"/>
</dbReference>
<evidence type="ECO:0000313" key="12">
    <source>
        <dbReference type="Proteomes" id="UP000281549"/>
    </source>
</evidence>
<evidence type="ECO:0000256" key="2">
    <source>
        <dbReference type="ARBA" id="ARBA00001946"/>
    </source>
</evidence>
<keyword evidence="6" id="KW-0460">Magnesium</keyword>
<keyword evidence="7" id="KW-0560">Oxidoreductase</keyword>
<reference evidence="12" key="1">
    <citation type="journal article" date="2018" name="Nat. Microbiol.">
        <title>Leveraging single-cell genomics to expand the fungal tree of life.</title>
        <authorList>
            <person name="Ahrendt S.R."/>
            <person name="Quandt C.A."/>
            <person name="Ciobanu D."/>
            <person name="Clum A."/>
            <person name="Salamov A."/>
            <person name="Andreopoulos B."/>
            <person name="Cheng J.F."/>
            <person name="Woyke T."/>
            <person name="Pelin A."/>
            <person name="Henrissat B."/>
            <person name="Reynolds N.K."/>
            <person name="Benny G.L."/>
            <person name="Smith M.E."/>
            <person name="James T.Y."/>
            <person name="Grigoriev I.V."/>
        </authorList>
    </citation>
    <scope>NUCLEOTIDE SEQUENCE [LARGE SCALE GENOMIC DNA]</scope>
    <source>
        <strain evidence="12">CSF55</strain>
    </source>
</reference>
<dbReference type="Gene3D" id="3.40.718.10">
    <property type="entry name" value="Isopropylmalate Dehydrogenase"/>
    <property type="match status" value="1"/>
</dbReference>